<keyword evidence="2" id="KW-0217">Developmental protein</keyword>
<evidence type="ECO:0000256" key="1">
    <source>
        <dbReference type="ARBA" id="ARBA00004123"/>
    </source>
</evidence>
<evidence type="ECO:0000256" key="4">
    <source>
        <dbReference type="ARBA" id="ARBA00023125"/>
    </source>
</evidence>
<evidence type="ECO:0000313" key="12">
    <source>
        <dbReference type="Proteomes" id="UP001293254"/>
    </source>
</evidence>
<dbReference type="SUPFAM" id="SSF46689">
    <property type="entry name" value="Homeodomain-like"/>
    <property type="match status" value="2"/>
</dbReference>
<dbReference type="Pfam" id="PF00249">
    <property type="entry name" value="Myb_DNA-binding"/>
    <property type="match status" value="2"/>
</dbReference>
<evidence type="ECO:0000256" key="5">
    <source>
        <dbReference type="ARBA" id="ARBA00023163"/>
    </source>
</evidence>
<dbReference type="InterPro" id="IPR001005">
    <property type="entry name" value="SANT/Myb"/>
</dbReference>
<dbReference type="FunFam" id="1.10.10.60:FF:000154">
    <property type="entry name" value="Transcription factor SRM1"/>
    <property type="match status" value="1"/>
</dbReference>
<keyword evidence="5" id="KW-0804">Transcription</keyword>
<dbReference type="PROSITE" id="PS50090">
    <property type="entry name" value="MYB_LIKE"/>
    <property type="match status" value="2"/>
</dbReference>
<name>A0AAE2CRY7_9LAMI</name>
<accession>A0AAE2CRY7</accession>
<feature type="domain" description="SANT" evidence="9">
    <location>
        <begin position="138"/>
        <end position="186"/>
    </location>
</feature>
<dbReference type="FunFam" id="1.10.10.60:FF:000009">
    <property type="entry name" value="transcription factor MYB1R1"/>
    <property type="match status" value="1"/>
</dbReference>
<feature type="region of interest" description="Disordered" evidence="7">
    <location>
        <begin position="118"/>
        <end position="138"/>
    </location>
</feature>
<evidence type="ECO:0000256" key="2">
    <source>
        <dbReference type="ARBA" id="ARBA00022473"/>
    </source>
</evidence>
<dbReference type="InterPro" id="IPR009057">
    <property type="entry name" value="Homeodomain-like_sf"/>
</dbReference>
<dbReference type="GO" id="GO:0003677">
    <property type="term" value="F:DNA binding"/>
    <property type="evidence" value="ECO:0007669"/>
    <property type="project" value="UniProtKB-KW"/>
</dbReference>
<feature type="domain" description="HTH myb-type" evidence="10">
    <location>
        <begin position="130"/>
        <end position="186"/>
    </location>
</feature>
<dbReference type="GO" id="GO:0005634">
    <property type="term" value="C:nucleus"/>
    <property type="evidence" value="ECO:0007669"/>
    <property type="project" value="UniProtKB-SubCell"/>
</dbReference>
<sequence>MMNREIGLASPASSSNWLFGENKVTKWTAEENKRFENALALFDKDTPDRWHNVAAMIPGKTVTDVIRQYKKLVEDVSDIEADLIPIPGYGTNNTPFTLELASDRDYQGFKQLYYGPGGAKRNSSARCPDHERKKGVPWTEEEHRQFLLGLKKYGKGDWRNISRNFVTTRTPTQVASHAQKYFIRQLSGGKDKRRSSIHDITIVNLNETASSSQDKQWPNSEDKSHLVVESQQNSDANGMVQGTYNNSYQTDPGAVMGFSPPNNSLMFTHLQGTTPFGLYLHEHHDMGAMIHMEAC</sequence>
<comment type="subcellular location">
    <subcellularLocation>
        <location evidence="1">Nucleus</location>
    </subcellularLocation>
</comment>
<proteinExistence type="predicted"/>
<dbReference type="InterPro" id="IPR006447">
    <property type="entry name" value="Myb_dom_plants"/>
</dbReference>
<feature type="compositionally biased region" description="Basic and acidic residues" evidence="7">
    <location>
        <begin position="127"/>
        <end position="138"/>
    </location>
</feature>
<organism evidence="11 12">
    <name type="scientific">Sesamum alatum</name>
    <dbReference type="NCBI Taxonomy" id="300844"/>
    <lineage>
        <taxon>Eukaryota</taxon>
        <taxon>Viridiplantae</taxon>
        <taxon>Streptophyta</taxon>
        <taxon>Embryophyta</taxon>
        <taxon>Tracheophyta</taxon>
        <taxon>Spermatophyta</taxon>
        <taxon>Magnoliopsida</taxon>
        <taxon>eudicotyledons</taxon>
        <taxon>Gunneridae</taxon>
        <taxon>Pentapetalae</taxon>
        <taxon>asterids</taxon>
        <taxon>lamiids</taxon>
        <taxon>Lamiales</taxon>
        <taxon>Pedaliaceae</taxon>
        <taxon>Sesamum</taxon>
    </lineage>
</organism>
<comment type="caution">
    <text evidence="11">The sequence shown here is derived from an EMBL/GenBank/DDBJ whole genome shotgun (WGS) entry which is preliminary data.</text>
</comment>
<keyword evidence="3" id="KW-0805">Transcription regulation</keyword>
<dbReference type="SMART" id="SM00717">
    <property type="entry name" value="SANT"/>
    <property type="match status" value="2"/>
</dbReference>
<evidence type="ECO:0000259" key="8">
    <source>
        <dbReference type="PROSITE" id="PS50090"/>
    </source>
</evidence>
<reference evidence="11" key="1">
    <citation type="submission" date="2020-06" db="EMBL/GenBank/DDBJ databases">
        <authorList>
            <person name="Li T."/>
            <person name="Hu X."/>
            <person name="Zhang T."/>
            <person name="Song X."/>
            <person name="Zhang H."/>
            <person name="Dai N."/>
            <person name="Sheng W."/>
            <person name="Hou X."/>
            <person name="Wei L."/>
        </authorList>
    </citation>
    <scope>NUCLEOTIDE SEQUENCE</scope>
    <source>
        <strain evidence="11">3651</strain>
        <tissue evidence="11">Leaf</tissue>
    </source>
</reference>
<dbReference type="GO" id="GO:0009908">
    <property type="term" value="P:flower development"/>
    <property type="evidence" value="ECO:0007669"/>
    <property type="project" value="UniProtKB-ARBA"/>
</dbReference>
<feature type="domain" description="Myb-like" evidence="8">
    <location>
        <begin position="130"/>
        <end position="182"/>
    </location>
</feature>
<evidence type="ECO:0000259" key="9">
    <source>
        <dbReference type="PROSITE" id="PS51293"/>
    </source>
</evidence>
<dbReference type="PROSITE" id="PS51294">
    <property type="entry name" value="HTH_MYB"/>
    <property type="match status" value="1"/>
</dbReference>
<evidence type="ECO:0000259" key="10">
    <source>
        <dbReference type="PROSITE" id="PS51294"/>
    </source>
</evidence>
<dbReference type="PANTHER" id="PTHR44042:SF58">
    <property type="entry name" value="DUPLICATED HOMEODOMAIN-LIKE SUPERFAMILY PROTEIN"/>
    <property type="match status" value="1"/>
</dbReference>
<evidence type="ECO:0000313" key="11">
    <source>
        <dbReference type="EMBL" id="KAK4432302.1"/>
    </source>
</evidence>
<evidence type="ECO:0000256" key="3">
    <source>
        <dbReference type="ARBA" id="ARBA00023015"/>
    </source>
</evidence>
<keyword evidence="12" id="KW-1185">Reference proteome</keyword>
<feature type="domain" description="Myb-like" evidence="8">
    <location>
        <begin position="26"/>
        <end position="73"/>
    </location>
</feature>
<dbReference type="CDD" id="cd00167">
    <property type="entry name" value="SANT"/>
    <property type="match status" value="2"/>
</dbReference>
<protein>
    <submittedName>
        <fullName evidence="11">Transcription factor DIVARICATA</fullName>
    </submittedName>
</protein>
<keyword evidence="6" id="KW-0539">Nucleus</keyword>
<dbReference type="Gene3D" id="1.10.10.60">
    <property type="entry name" value="Homeodomain-like"/>
    <property type="match status" value="2"/>
</dbReference>
<dbReference type="EMBL" id="JACGWO010000003">
    <property type="protein sequence ID" value="KAK4432302.1"/>
    <property type="molecule type" value="Genomic_DNA"/>
</dbReference>
<dbReference type="InterPro" id="IPR017884">
    <property type="entry name" value="SANT_dom"/>
</dbReference>
<gene>
    <name evidence="11" type="ORF">Salat_0992300</name>
</gene>
<dbReference type="NCBIfam" id="TIGR01557">
    <property type="entry name" value="myb_SHAQKYF"/>
    <property type="match status" value="1"/>
</dbReference>
<dbReference type="PROSITE" id="PS51293">
    <property type="entry name" value="SANT"/>
    <property type="match status" value="2"/>
</dbReference>
<dbReference type="InterPro" id="IPR017930">
    <property type="entry name" value="Myb_dom"/>
</dbReference>
<dbReference type="GO" id="GO:0048262">
    <property type="term" value="P:determination of dorsal/ventral asymmetry"/>
    <property type="evidence" value="ECO:0007669"/>
    <property type="project" value="UniProtKB-ARBA"/>
</dbReference>
<dbReference type="Proteomes" id="UP001293254">
    <property type="component" value="Unassembled WGS sequence"/>
</dbReference>
<evidence type="ECO:0000256" key="6">
    <source>
        <dbReference type="ARBA" id="ARBA00023242"/>
    </source>
</evidence>
<feature type="domain" description="SANT" evidence="9">
    <location>
        <begin position="25"/>
        <end position="77"/>
    </location>
</feature>
<evidence type="ECO:0000256" key="7">
    <source>
        <dbReference type="SAM" id="MobiDB-lite"/>
    </source>
</evidence>
<keyword evidence="4" id="KW-0238">DNA-binding</keyword>
<dbReference type="PANTHER" id="PTHR44042">
    <property type="entry name" value="DUPLICATED HOMEODOMAIN-LIKE SUPERFAMILY PROTEIN-RELATED"/>
    <property type="match status" value="1"/>
</dbReference>
<dbReference type="AlphaFoldDB" id="A0AAE2CRY7"/>
<reference evidence="11" key="2">
    <citation type="journal article" date="2024" name="Plant">
        <title>Genomic evolution and insights into agronomic trait innovations of Sesamum species.</title>
        <authorList>
            <person name="Miao H."/>
            <person name="Wang L."/>
            <person name="Qu L."/>
            <person name="Liu H."/>
            <person name="Sun Y."/>
            <person name="Le M."/>
            <person name="Wang Q."/>
            <person name="Wei S."/>
            <person name="Zheng Y."/>
            <person name="Lin W."/>
            <person name="Duan Y."/>
            <person name="Cao H."/>
            <person name="Xiong S."/>
            <person name="Wang X."/>
            <person name="Wei L."/>
            <person name="Li C."/>
            <person name="Ma Q."/>
            <person name="Ju M."/>
            <person name="Zhao R."/>
            <person name="Li G."/>
            <person name="Mu C."/>
            <person name="Tian Q."/>
            <person name="Mei H."/>
            <person name="Zhang T."/>
            <person name="Gao T."/>
            <person name="Zhang H."/>
        </authorList>
    </citation>
    <scope>NUCLEOTIDE SEQUENCE</scope>
    <source>
        <strain evidence="11">3651</strain>
    </source>
</reference>